<sequence>MRNRIRTFIHAAEAAVLIPALPCARWFSPPSVKDSGDLEKLGEGLAINVSKDLDWLDSELEGKKLHC</sequence>
<name>A0A2J6TPL2_9HELO</name>
<evidence type="ECO:0000313" key="1">
    <source>
        <dbReference type="EMBL" id="PMD64957.1"/>
    </source>
</evidence>
<dbReference type="STRING" id="1095630.A0A2J6TPL2"/>
<keyword evidence="2" id="KW-1185">Reference proteome</keyword>
<dbReference type="AlphaFoldDB" id="A0A2J6TPL2"/>
<proteinExistence type="predicted"/>
<gene>
    <name evidence="1" type="ORF">K444DRAFT_608638</name>
</gene>
<organism evidence="1 2">
    <name type="scientific">Hyaloscypha bicolor E</name>
    <dbReference type="NCBI Taxonomy" id="1095630"/>
    <lineage>
        <taxon>Eukaryota</taxon>
        <taxon>Fungi</taxon>
        <taxon>Dikarya</taxon>
        <taxon>Ascomycota</taxon>
        <taxon>Pezizomycotina</taxon>
        <taxon>Leotiomycetes</taxon>
        <taxon>Helotiales</taxon>
        <taxon>Hyaloscyphaceae</taxon>
        <taxon>Hyaloscypha</taxon>
        <taxon>Hyaloscypha bicolor</taxon>
    </lineage>
</organism>
<evidence type="ECO:0000313" key="2">
    <source>
        <dbReference type="Proteomes" id="UP000235371"/>
    </source>
</evidence>
<dbReference type="InParanoid" id="A0A2J6TPL2"/>
<dbReference type="Proteomes" id="UP000235371">
    <property type="component" value="Unassembled WGS sequence"/>
</dbReference>
<dbReference type="RefSeq" id="XP_024741861.1">
    <property type="nucleotide sequence ID" value="XM_024879428.1"/>
</dbReference>
<reference evidence="1 2" key="1">
    <citation type="submission" date="2016-04" db="EMBL/GenBank/DDBJ databases">
        <title>A degradative enzymes factory behind the ericoid mycorrhizal symbiosis.</title>
        <authorList>
            <consortium name="DOE Joint Genome Institute"/>
            <person name="Martino E."/>
            <person name="Morin E."/>
            <person name="Grelet G."/>
            <person name="Kuo A."/>
            <person name="Kohler A."/>
            <person name="Daghino S."/>
            <person name="Barry K."/>
            <person name="Choi C."/>
            <person name="Cichocki N."/>
            <person name="Clum A."/>
            <person name="Copeland A."/>
            <person name="Hainaut M."/>
            <person name="Haridas S."/>
            <person name="Labutti K."/>
            <person name="Lindquist E."/>
            <person name="Lipzen A."/>
            <person name="Khouja H.-R."/>
            <person name="Murat C."/>
            <person name="Ohm R."/>
            <person name="Olson A."/>
            <person name="Spatafora J."/>
            <person name="Veneault-Fourrey C."/>
            <person name="Henrissat B."/>
            <person name="Grigoriev I."/>
            <person name="Martin F."/>
            <person name="Perotto S."/>
        </authorList>
    </citation>
    <scope>NUCLEOTIDE SEQUENCE [LARGE SCALE GENOMIC DNA]</scope>
    <source>
        <strain evidence="1 2">E</strain>
    </source>
</reference>
<protein>
    <submittedName>
        <fullName evidence="1">Uncharacterized protein</fullName>
    </submittedName>
</protein>
<dbReference type="OrthoDB" id="2309723at2759"/>
<dbReference type="EMBL" id="KZ613747">
    <property type="protein sequence ID" value="PMD64957.1"/>
    <property type="molecule type" value="Genomic_DNA"/>
</dbReference>
<dbReference type="GeneID" id="36587505"/>
<accession>A0A2J6TPL2</accession>